<evidence type="ECO:0000256" key="4">
    <source>
        <dbReference type="ARBA" id="ARBA00022989"/>
    </source>
</evidence>
<sequence length="220" mass="25067">MSNPTASAQGPEKSPEKSPEQPAKKATKKAPPAPQQALFSKIFHWVNLISLLLLLTSGLQIYNANPVFGGRSGWHFPALFTLGGWLAGGRHWHFAAMWFFSMNLLIYGIYIFITRRWKRRYASSSDIQVLQTGKNPKRRNYAWHRVVYTAIMPVLVLAIASGLAMYKPAQFYWLSGLFINWQILRTVHFITVPIVVLFTLMHSLLALKVGQFRLVKSMFT</sequence>
<evidence type="ECO:0000313" key="10">
    <source>
        <dbReference type="Proteomes" id="UP000249794"/>
    </source>
</evidence>
<feature type="transmembrane region" description="Helical" evidence="7">
    <location>
        <begin position="186"/>
        <end position="207"/>
    </location>
</feature>
<comment type="caution">
    <text evidence="9">The sequence shown here is derived from an EMBL/GenBank/DDBJ whole genome shotgun (WGS) entry which is preliminary data.</text>
</comment>
<dbReference type="PANTHER" id="PTHR30485">
    <property type="entry name" value="NI/FE-HYDROGENASE 1 B-TYPE CYTOCHROME SUBUNIT"/>
    <property type="match status" value="1"/>
</dbReference>
<evidence type="ECO:0000256" key="5">
    <source>
        <dbReference type="ARBA" id="ARBA00023136"/>
    </source>
</evidence>
<evidence type="ECO:0000259" key="8">
    <source>
        <dbReference type="Pfam" id="PF01292"/>
    </source>
</evidence>
<gene>
    <name evidence="9" type="ORF">DCF15_09635</name>
</gene>
<reference evidence="10" key="1">
    <citation type="submission" date="2018-04" db="EMBL/GenBank/DDBJ databases">
        <authorList>
            <person name="Cornet L."/>
        </authorList>
    </citation>
    <scope>NUCLEOTIDE SEQUENCE [LARGE SCALE GENOMIC DNA]</scope>
</reference>
<dbReference type="Gene3D" id="1.20.950.20">
    <property type="entry name" value="Transmembrane di-heme cytochromes, Chain C"/>
    <property type="match status" value="1"/>
</dbReference>
<dbReference type="Proteomes" id="UP000249794">
    <property type="component" value="Unassembled WGS sequence"/>
</dbReference>
<dbReference type="InterPro" id="IPR011577">
    <property type="entry name" value="Cyt_b561_bac/Ni-Hgenase"/>
</dbReference>
<reference evidence="9 10" key="2">
    <citation type="submission" date="2018-06" db="EMBL/GenBank/DDBJ databases">
        <title>Metagenomic assembly of (sub)arctic Cyanobacteria and their associated microbiome from non-axenic cultures.</title>
        <authorList>
            <person name="Baurain D."/>
        </authorList>
    </citation>
    <scope>NUCLEOTIDE SEQUENCE [LARGE SCALE GENOMIC DNA]</scope>
    <source>
        <strain evidence="9">ULC027bin1</strain>
    </source>
</reference>
<evidence type="ECO:0000256" key="1">
    <source>
        <dbReference type="ARBA" id="ARBA00004651"/>
    </source>
</evidence>
<evidence type="ECO:0000313" key="9">
    <source>
        <dbReference type="EMBL" id="PZO56065.1"/>
    </source>
</evidence>
<dbReference type="SUPFAM" id="SSF81342">
    <property type="entry name" value="Transmembrane di-heme cytochromes"/>
    <property type="match status" value="1"/>
</dbReference>
<evidence type="ECO:0000256" key="3">
    <source>
        <dbReference type="ARBA" id="ARBA00022692"/>
    </source>
</evidence>
<evidence type="ECO:0000256" key="7">
    <source>
        <dbReference type="SAM" id="Phobius"/>
    </source>
</evidence>
<dbReference type="GO" id="GO:0022904">
    <property type="term" value="P:respiratory electron transport chain"/>
    <property type="evidence" value="ECO:0007669"/>
    <property type="project" value="InterPro"/>
</dbReference>
<dbReference type="AlphaFoldDB" id="A0A2W4ZCW3"/>
<dbReference type="GO" id="GO:0009055">
    <property type="term" value="F:electron transfer activity"/>
    <property type="evidence" value="ECO:0007669"/>
    <property type="project" value="InterPro"/>
</dbReference>
<protein>
    <submittedName>
        <fullName evidence="9">Thiosulfate reductase cytochrome B subunit (Membrane anchoring protein)</fullName>
    </submittedName>
</protein>
<dbReference type="PANTHER" id="PTHR30485:SF1">
    <property type="entry name" value="CYTOCHROME YDHU-RELATED"/>
    <property type="match status" value="1"/>
</dbReference>
<dbReference type="InterPro" id="IPR051542">
    <property type="entry name" value="Hydrogenase_cytochrome"/>
</dbReference>
<dbReference type="GO" id="GO:0005886">
    <property type="term" value="C:plasma membrane"/>
    <property type="evidence" value="ECO:0007669"/>
    <property type="project" value="UniProtKB-SubCell"/>
</dbReference>
<dbReference type="EMBL" id="QBMP01000082">
    <property type="protein sequence ID" value="PZO56065.1"/>
    <property type="molecule type" value="Genomic_DNA"/>
</dbReference>
<dbReference type="InterPro" id="IPR016174">
    <property type="entry name" value="Di-haem_cyt_TM"/>
</dbReference>
<comment type="subcellular location">
    <subcellularLocation>
        <location evidence="1">Cell membrane</location>
        <topology evidence="1">Multi-pass membrane protein</topology>
    </subcellularLocation>
</comment>
<dbReference type="Pfam" id="PF01292">
    <property type="entry name" value="Ni_hydr_CYTB"/>
    <property type="match status" value="1"/>
</dbReference>
<feature type="domain" description="Cytochrome b561 bacterial/Ni-hydrogenase" evidence="8">
    <location>
        <begin position="37"/>
        <end position="220"/>
    </location>
</feature>
<evidence type="ECO:0000256" key="6">
    <source>
        <dbReference type="SAM" id="MobiDB-lite"/>
    </source>
</evidence>
<feature type="transmembrane region" description="Helical" evidence="7">
    <location>
        <begin position="92"/>
        <end position="113"/>
    </location>
</feature>
<accession>A0A2W4ZCW3</accession>
<feature type="transmembrane region" description="Helical" evidence="7">
    <location>
        <begin position="146"/>
        <end position="166"/>
    </location>
</feature>
<name>A0A2W4ZCW3_9CYAN</name>
<feature type="compositionally biased region" description="Basic and acidic residues" evidence="6">
    <location>
        <begin position="13"/>
        <end position="23"/>
    </location>
</feature>
<feature type="region of interest" description="Disordered" evidence="6">
    <location>
        <begin position="1"/>
        <end position="32"/>
    </location>
</feature>
<keyword evidence="3 7" id="KW-0812">Transmembrane</keyword>
<proteinExistence type="predicted"/>
<organism evidence="9 10">
    <name type="scientific">Phormidesmis priestleyi</name>
    <dbReference type="NCBI Taxonomy" id="268141"/>
    <lineage>
        <taxon>Bacteria</taxon>
        <taxon>Bacillati</taxon>
        <taxon>Cyanobacteriota</taxon>
        <taxon>Cyanophyceae</taxon>
        <taxon>Leptolyngbyales</taxon>
        <taxon>Leptolyngbyaceae</taxon>
        <taxon>Phormidesmis</taxon>
    </lineage>
</organism>
<dbReference type="GO" id="GO:0020037">
    <property type="term" value="F:heme binding"/>
    <property type="evidence" value="ECO:0007669"/>
    <property type="project" value="TreeGrafter"/>
</dbReference>
<keyword evidence="4 7" id="KW-1133">Transmembrane helix</keyword>
<feature type="transmembrane region" description="Helical" evidence="7">
    <location>
        <begin position="42"/>
        <end position="62"/>
    </location>
</feature>
<keyword evidence="5 7" id="KW-0472">Membrane</keyword>
<evidence type="ECO:0000256" key="2">
    <source>
        <dbReference type="ARBA" id="ARBA00022475"/>
    </source>
</evidence>
<keyword evidence="2" id="KW-1003">Cell membrane</keyword>